<dbReference type="GO" id="GO:0008658">
    <property type="term" value="F:penicillin binding"/>
    <property type="evidence" value="ECO:0007669"/>
    <property type="project" value="InterPro"/>
</dbReference>
<dbReference type="InterPro" id="IPR050515">
    <property type="entry name" value="Beta-lactam/transpept"/>
</dbReference>
<evidence type="ECO:0000259" key="2">
    <source>
        <dbReference type="Pfam" id="PF21922"/>
    </source>
</evidence>
<dbReference type="STRING" id="686624.SAMN04488242_0117"/>
<organism evidence="3 4">
    <name type="scientific">Tessaracoccus oleiagri</name>
    <dbReference type="NCBI Taxonomy" id="686624"/>
    <lineage>
        <taxon>Bacteria</taxon>
        <taxon>Bacillati</taxon>
        <taxon>Actinomycetota</taxon>
        <taxon>Actinomycetes</taxon>
        <taxon>Propionibacteriales</taxon>
        <taxon>Propionibacteriaceae</taxon>
        <taxon>Tessaracoccus</taxon>
    </lineage>
</organism>
<reference evidence="3 4" key="1">
    <citation type="submission" date="2016-10" db="EMBL/GenBank/DDBJ databases">
        <authorList>
            <person name="de Groot N.N."/>
        </authorList>
    </citation>
    <scope>NUCLEOTIDE SEQUENCE [LARGE SCALE GENOMIC DNA]</scope>
    <source>
        <strain evidence="3 4">CGMCC 1.9159</strain>
    </source>
</reference>
<dbReference type="Pfam" id="PF21922">
    <property type="entry name" value="PBP_dimer_2"/>
    <property type="match status" value="1"/>
</dbReference>
<keyword evidence="4" id="KW-1185">Reference proteome</keyword>
<evidence type="ECO:0000313" key="3">
    <source>
        <dbReference type="EMBL" id="SDL08672.1"/>
    </source>
</evidence>
<sequence>MNGPLRKVSILVALMMAALLLNLTFFTAVRQEPLNENPLNRRVRDAEFARDRGAILVGNEAIAISEPSGNATVPYVRNYPEGEVWAPVTGWFTRIHGVSGLEREYSSELAGTASRQTFNRIVDVFTGRESSGANLSTTLHPGAQRAAMNALGDSRGAVVAMNYETGEILALASTPSYDPNRLSTLNTNDEIEAWDELLNAEDEPLKNRATREVYPPGSTFKIITAAAAVENGIQPDSVIPSPASLRLPNSSHSMGNSTNCGGEETTLERALATSCNTAFGQLGLDLGADVMLDMAERFGFNQEPQIDIQAAASRYPTEADEAQTALSAIGQYEVAASPLQMAQVTAAIANDGRMMRPYLVDHVTTPDLQVISSTRPEELSRPVSEATARQLQQMMETTVSEGTGRAARIDGLTLGGKTGTAQSDPSRPNYAWFVGYAKDPKVAIAVFVEDAGVARDDISGGRLAAPIFRAVMQAVR</sequence>
<dbReference type="OrthoDB" id="9766847at2"/>
<accession>A0A1G9H705</accession>
<dbReference type="RefSeq" id="WP_093247935.1">
    <property type="nucleotide sequence ID" value="NZ_FNGP01000001.1"/>
</dbReference>
<dbReference type="Gene3D" id="3.40.710.10">
    <property type="entry name" value="DD-peptidase/beta-lactamase superfamily"/>
    <property type="match status" value="1"/>
</dbReference>
<dbReference type="Pfam" id="PF00905">
    <property type="entry name" value="Transpeptidase"/>
    <property type="match status" value="1"/>
</dbReference>
<dbReference type="Gene3D" id="3.90.1310.10">
    <property type="entry name" value="Penicillin-binding protein 2a (Domain 2)"/>
    <property type="match status" value="1"/>
</dbReference>
<dbReference type="SUPFAM" id="SSF56601">
    <property type="entry name" value="beta-lactamase/transpeptidase-like"/>
    <property type="match status" value="1"/>
</dbReference>
<dbReference type="GO" id="GO:0016740">
    <property type="term" value="F:transferase activity"/>
    <property type="evidence" value="ECO:0007669"/>
    <property type="project" value="UniProtKB-KW"/>
</dbReference>
<dbReference type="PANTHER" id="PTHR30627">
    <property type="entry name" value="PEPTIDOGLYCAN D,D-TRANSPEPTIDASE"/>
    <property type="match status" value="1"/>
</dbReference>
<feature type="domain" description="Penicillin binding protein A dimerisation" evidence="2">
    <location>
        <begin position="52"/>
        <end position="134"/>
    </location>
</feature>
<dbReference type="InterPro" id="IPR054120">
    <property type="entry name" value="PBPA_dimer"/>
</dbReference>
<gene>
    <name evidence="3" type="ORF">SAMN04488242_0117</name>
</gene>
<dbReference type="Proteomes" id="UP000199475">
    <property type="component" value="Unassembled WGS sequence"/>
</dbReference>
<dbReference type="GO" id="GO:0071972">
    <property type="term" value="F:peptidoglycan L,D-transpeptidase activity"/>
    <property type="evidence" value="ECO:0007669"/>
    <property type="project" value="TreeGrafter"/>
</dbReference>
<evidence type="ECO:0000259" key="1">
    <source>
        <dbReference type="Pfam" id="PF00905"/>
    </source>
</evidence>
<evidence type="ECO:0000313" key="4">
    <source>
        <dbReference type="Proteomes" id="UP000199475"/>
    </source>
</evidence>
<dbReference type="EMBL" id="FNGP01000001">
    <property type="protein sequence ID" value="SDL08672.1"/>
    <property type="molecule type" value="Genomic_DNA"/>
</dbReference>
<proteinExistence type="predicted"/>
<feature type="domain" description="Penicillin-binding protein transpeptidase" evidence="1">
    <location>
        <begin position="156"/>
        <end position="473"/>
    </location>
</feature>
<dbReference type="PANTHER" id="PTHR30627:SF24">
    <property type="entry name" value="PENICILLIN-BINDING PROTEIN 4B"/>
    <property type="match status" value="1"/>
</dbReference>
<keyword evidence="3" id="KW-0808">Transferase</keyword>
<protein>
    <submittedName>
        <fullName evidence="3">Peptidoglycan glycosyltransferase</fullName>
    </submittedName>
</protein>
<dbReference type="GO" id="GO:0005886">
    <property type="term" value="C:plasma membrane"/>
    <property type="evidence" value="ECO:0007669"/>
    <property type="project" value="TreeGrafter"/>
</dbReference>
<dbReference type="InterPro" id="IPR012338">
    <property type="entry name" value="Beta-lactam/transpept-like"/>
</dbReference>
<dbReference type="InterPro" id="IPR001460">
    <property type="entry name" value="PCN-bd_Tpept"/>
</dbReference>
<dbReference type="AlphaFoldDB" id="A0A1G9H705"/>
<dbReference type="GO" id="GO:0071555">
    <property type="term" value="P:cell wall organization"/>
    <property type="evidence" value="ECO:0007669"/>
    <property type="project" value="TreeGrafter"/>
</dbReference>
<name>A0A1G9H705_9ACTN</name>